<name>A0A9E9P3B0_9BURK</name>
<dbReference type="Pfam" id="PF15919">
    <property type="entry name" value="HicB_lk_antitox"/>
    <property type="match status" value="1"/>
</dbReference>
<dbReference type="RefSeq" id="WP_269308813.1">
    <property type="nucleotide sequence ID" value="NZ_CP098242.1"/>
</dbReference>
<dbReference type="AlphaFoldDB" id="A0A9E9P3B0"/>
<dbReference type="InterPro" id="IPR010982">
    <property type="entry name" value="Lambda_DNA-bd_dom_sf"/>
</dbReference>
<gene>
    <name evidence="2" type="ORF">NB640_11390</name>
</gene>
<dbReference type="SUPFAM" id="SSF47413">
    <property type="entry name" value="lambda repressor-like DNA-binding domains"/>
    <property type="match status" value="1"/>
</dbReference>
<dbReference type="InterPro" id="IPR035069">
    <property type="entry name" value="TTHA1013/TTHA0281-like"/>
</dbReference>
<dbReference type="Proteomes" id="UP001156215">
    <property type="component" value="Chromosome"/>
</dbReference>
<dbReference type="Gene3D" id="3.30.160.250">
    <property type="match status" value="1"/>
</dbReference>
<keyword evidence="3" id="KW-1185">Reference proteome</keyword>
<dbReference type="EMBL" id="CP098242">
    <property type="protein sequence ID" value="WAW09808.1"/>
    <property type="molecule type" value="Genomic_DNA"/>
</dbReference>
<dbReference type="PANTHER" id="PTHR34504">
    <property type="entry name" value="ANTITOXIN HICB"/>
    <property type="match status" value="1"/>
</dbReference>
<dbReference type="SUPFAM" id="SSF143100">
    <property type="entry name" value="TTHA1013/TTHA0281-like"/>
    <property type="match status" value="1"/>
</dbReference>
<protein>
    <submittedName>
        <fullName evidence="2">Type II toxin-antitoxin system HicB family antitoxin</fullName>
    </submittedName>
</protein>
<evidence type="ECO:0000313" key="2">
    <source>
        <dbReference type="EMBL" id="WAW09808.1"/>
    </source>
</evidence>
<organism evidence="2 3">
    <name type="scientific">Oxalobacter vibrioformis</name>
    <dbReference type="NCBI Taxonomy" id="933080"/>
    <lineage>
        <taxon>Bacteria</taxon>
        <taxon>Pseudomonadati</taxon>
        <taxon>Pseudomonadota</taxon>
        <taxon>Betaproteobacteria</taxon>
        <taxon>Burkholderiales</taxon>
        <taxon>Oxalobacteraceae</taxon>
        <taxon>Oxalobacter</taxon>
    </lineage>
</organism>
<sequence length="139" mass="15467">MKYPAKFTPDKEDGGYVVTFRDIPEAITQGDTFEEAMEMAEDVLAFALKHYFDRSLPVPLPSKAKRGEHLVTLSANVAAKALLLNEMIGQNVKQADLARRLGVQPAEVTRMVNLQHSTKIERIEAALKTMGKSLEIRVV</sequence>
<dbReference type="InterPro" id="IPR001387">
    <property type="entry name" value="Cro/C1-type_HTH"/>
</dbReference>
<accession>A0A9E9P3B0</accession>
<dbReference type="InterPro" id="IPR051404">
    <property type="entry name" value="TA_system_antitoxin"/>
</dbReference>
<dbReference type="CDD" id="cd00093">
    <property type="entry name" value="HTH_XRE"/>
    <property type="match status" value="1"/>
</dbReference>
<dbReference type="InterPro" id="IPR031807">
    <property type="entry name" value="HicB-like"/>
</dbReference>
<dbReference type="GO" id="GO:0003677">
    <property type="term" value="F:DNA binding"/>
    <property type="evidence" value="ECO:0007669"/>
    <property type="project" value="InterPro"/>
</dbReference>
<evidence type="ECO:0000259" key="1">
    <source>
        <dbReference type="Pfam" id="PF15919"/>
    </source>
</evidence>
<feature type="domain" description="HicB-like antitoxin of toxin-antitoxin system" evidence="1">
    <location>
        <begin position="3"/>
        <end position="63"/>
    </location>
</feature>
<proteinExistence type="predicted"/>
<dbReference type="PANTHER" id="PTHR34504:SF4">
    <property type="entry name" value="ANTITOXIN HICB"/>
    <property type="match status" value="1"/>
</dbReference>
<evidence type="ECO:0000313" key="3">
    <source>
        <dbReference type="Proteomes" id="UP001156215"/>
    </source>
</evidence>
<dbReference type="KEGG" id="ovb:NB640_11390"/>
<reference evidence="2" key="1">
    <citation type="journal article" date="2022" name="Front. Microbiol.">
        <title>New perspectives on an old grouping: The genomic and phenotypic variability of Oxalobacter formigenes and the implications for calcium oxalate stone prevention.</title>
        <authorList>
            <person name="Chmiel J.A."/>
            <person name="Carr C."/>
            <person name="Stuivenberg G.A."/>
            <person name="Venema R."/>
            <person name="Chanyi R.M."/>
            <person name="Al K.F."/>
            <person name="Giguere D."/>
            <person name="Say H."/>
            <person name="Akouris P.P."/>
            <person name="Dominguez Romero S.A."/>
            <person name="Kwong A."/>
            <person name="Tai V."/>
            <person name="Koval S.F."/>
            <person name="Razvi H."/>
            <person name="Bjazevic J."/>
            <person name="Burton J.P."/>
        </authorList>
    </citation>
    <scope>NUCLEOTIDE SEQUENCE</scope>
    <source>
        <strain evidence="2">WoOx3</strain>
    </source>
</reference>